<organism evidence="2">
    <name type="scientific">Candidatus Kentrum sp. FW</name>
    <dbReference type="NCBI Taxonomy" id="2126338"/>
    <lineage>
        <taxon>Bacteria</taxon>
        <taxon>Pseudomonadati</taxon>
        <taxon>Pseudomonadota</taxon>
        <taxon>Gammaproteobacteria</taxon>
        <taxon>Candidatus Kentrum</taxon>
    </lineage>
</organism>
<sequence>MITFDELNAQNHDITELSNVVLYLIADRAMCDTKTAYELFSQYLDGVKQHLSVVDQLYPILLADRSQHTNNTANNFMSGEQEIKKIIATYVKTWINKKKRELVIRDYEEFLQDTKTLFHLVLDRIQDETEHLYPLVRRIGFEG</sequence>
<dbReference type="Pfam" id="PF01814">
    <property type="entry name" value="Hemerythrin"/>
    <property type="match status" value="1"/>
</dbReference>
<gene>
    <name evidence="2" type="ORF">BECKFW1821A_GA0114235_100348</name>
    <name evidence="3" type="ORF">BECKFW1821B_GA0114236_11104</name>
</gene>
<proteinExistence type="predicted"/>
<dbReference type="EMBL" id="CAADEW010000003">
    <property type="protein sequence ID" value="VFJ43213.1"/>
    <property type="molecule type" value="Genomic_DNA"/>
</dbReference>
<dbReference type="EMBL" id="CAADFD010000110">
    <property type="protein sequence ID" value="VFJ65995.1"/>
    <property type="molecule type" value="Genomic_DNA"/>
</dbReference>
<evidence type="ECO:0000259" key="1">
    <source>
        <dbReference type="Pfam" id="PF01814"/>
    </source>
</evidence>
<evidence type="ECO:0000313" key="2">
    <source>
        <dbReference type="EMBL" id="VFJ43213.1"/>
    </source>
</evidence>
<protein>
    <recommendedName>
        <fullName evidence="1">Hemerythrin-like domain-containing protein</fullName>
    </recommendedName>
</protein>
<name>A0A450RVR1_9GAMM</name>
<accession>A0A450RVR1</accession>
<evidence type="ECO:0000313" key="3">
    <source>
        <dbReference type="EMBL" id="VFJ65995.1"/>
    </source>
</evidence>
<dbReference type="AlphaFoldDB" id="A0A450RVR1"/>
<reference evidence="2" key="1">
    <citation type="submission" date="2019-02" db="EMBL/GenBank/DDBJ databases">
        <authorList>
            <person name="Gruber-Vodicka R. H."/>
            <person name="Seah K. B. B."/>
        </authorList>
    </citation>
    <scope>NUCLEOTIDE SEQUENCE</scope>
    <source>
        <strain evidence="3">BECK_BZ106</strain>
        <strain evidence="2">BECK_BZ15</strain>
    </source>
</reference>
<dbReference type="InterPro" id="IPR012312">
    <property type="entry name" value="Hemerythrin-like"/>
</dbReference>
<feature type="domain" description="Hemerythrin-like" evidence="1">
    <location>
        <begin position="5"/>
        <end position="136"/>
    </location>
</feature>